<evidence type="ECO:0000256" key="4">
    <source>
        <dbReference type="ARBA" id="ARBA00022781"/>
    </source>
</evidence>
<dbReference type="GO" id="GO:0016020">
    <property type="term" value="C:membrane"/>
    <property type="evidence" value="ECO:0007669"/>
    <property type="project" value="UniProtKB-SubCell"/>
</dbReference>
<keyword evidence="6" id="KW-0472">Membrane</keyword>
<comment type="similarity">
    <text evidence="2">Belongs to the ATPase delta chain family.</text>
</comment>
<keyword evidence="7" id="KW-0066">ATP synthesis</keyword>
<accession>A0A3M7SR27</accession>
<reference evidence="12 13" key="1">
    <citation type="journal article" date="2018" name="Sci. Rep.">
        <title>Genomic signatures of local adaptation to the degree of environmental predictability in rotifers.</title>
        <authorList>
            <person name="Franch-Gras L."/>
            <person name="Hahn C."/>
            <person name="Garcia-Roger E.M."/>
            <person name="Carmona M.J."/>
            <person name="Serra M."/>
            <person name="Gomez A."/>
        </authorList>
    </citation>
    <scope>NUCLEOTIDE SEQUENCE [LARGE SCALE GENOMIC DNA]</scope>
    <source>
        <strain evidence="12">HYR1</strain>
    </source>
</reference>
<evidence type="ECO:0000256" key="7">
    <source>
        <dbReference type="ARBA" id="ARBA00023310"/>
    </source>
</evidence>
<dbReference type="OrthoDB" id="1262810at2759"/>
<evidence type="ECO:0000256" key="3">
    <source>
        <dbReference type="ARBA" id="ARBA00022448"/>
    </source>
</evidence>
<evidence type="ECO:0000256" key="6">
    <source>
        <dbReference type="ARBA" id="ARBA00023136"/>
    </source>
</evidence>
<evidence type="ECO:0000313" key="13">
    <source>
        <dbReference type="Proteomes" id="UP000276133"/>
    </source>
</evidence>
<evidence type="ECO:0000313" key="12">
    <source>
        <dbReference type="EMBL" id="RNA38253.1"/>
    </source>
</evidence>
<dbReference type="AlphaFoldDB" id="A0A3M7SR27"/>
<keyword evidence="12" id="KW-0378">Hydrolase</keyword>
<dbReference type="Pfam" id="PF00213">
    <property type="entry name" value="OSCP"/>
    <property type="match status" value="1"/>
</dbReference>
<evidence type="ECO:0000256" key="8">
    <source>
        <dbReference type="ARBA" id="ARBA00033369"/>
    </source>
</evidence>
<keyword evidence="4" id="KW-0375">Hydrogen ion transport</keyword>
<comment type="subcellular location">
    <subcellularLocation>
        <location evidence="1">Membrane</location>
    </subcellularLocation>
</comment>
<evidence type="ECO:0000256" key="11">
    <source>
        <dbReference type="ARBA" id="ARBA00078525"/>
    </source>
</evidence>
<keyword evidence="5" id="KW-0406">Ion transport</keyword>
<evidence type="ECO:0000256" key="9">
    <source>
        <dbReference type="ARBA" id="ARBA00064647"/>
    </source>
</evidence>
<dbReference type="GO" id="GO:0016787">
    <property type="term" value="F:hydrolase activity"/>
    <property type="evidence" value="ECO:0007669"/>
    <property type="project" value="UniProtKB-KW"/>
</dbReference>
<dbReference type="Proteomes" id="UP000276133">
    <property type="component" value="Unassembled WGS sequence"/>
</dbReference>
<proteinExistence type="inferred from homology"/>
<dbReference type="InterPro" id="IPR026015">
    <property type="entry name" value="ATP_synth_OSCP/delta_N_sf"/>
</dbReference>
<dbReference type="STRING" id="10195.A0A3M7SR27"/>
<keyword evidence="3" id="KW-0813">Transport</keyword>
<dbReference type="PANTHER" id="PTHR11910">
    <property type="entry name" value="ATP SYNTHASE DELTA CHAIN"/>
    <property type="match status" value="1"/>
</dbReference>
<keyword evidence="13" id="KW-1185">Reference proteome</keyword>
<dbReference type="NCBIfam" id="TIGR01145">
    <property type="entry name" value="ATP_synt_delta"/>
    <property type="match status" value="1"/>
</dbReference>
<dbReference type="HAMAP" id="MF_01416">
    <property type="entry name" value="ATP_synth_delta_bact"/>
    <property type="match status" value="1"/>
</dbReference>
<dbReference type="Gene3D" id="1.10.520.20">
    <property type="entry name" value="N-terminal domain of the delta subunit of the F1F0-ATP synthase"/>
    <property type="match status" value="1"/>
</dbReference>
<evidence type="ECO:0000256" key="1">
    <source>
        <dbReference type="ARBA" id="ARBA00004370"/>
    </source>
</evidence>
<dbReference type="SUPFAM" id="SSF47928">
    <property type="entry name" value="N-terminal domain of the delta subunit of the F1F0-ATP synthase"/>
    <property type="match status" value="1"/>
</dbReference>
<dbReference type="EMBL" id="REGN01000897">
    <property type="protein sequence ID" value="RNA38253.1"/>
    <property type="molecule type" value="Genomic_DNA"/>
</dbReference>
<dbReference type="GO" id="GO:0046933">
    <property type="term" value="F:proton-transporting ATP synthase activity, rotational mechanism"/>
    <property type="evidence" value="ECO:0007669"/>
    <property type="project" value="InterPro"/>
</dbReference>
<sequence>MANRRICGIIGGQIRSLSTSAPQASGSALPIQLYGLEGRYAHAIYSAAVKQKSLDAVDKDFKSILDIFTKEKGLNELLRNPLLTKDQRQNAVNELAVKRNANKVTVNTLSVLAENGRLGRLQGVAKAFATLMRAHRGEVQAKVTTAKQLDANEMKELQTVLQTFVKKGSTLQLETKVDPSLIGGMVVELGDRYIDMSISSKLKTFSNLVKETL</sequence>
<dbReference type="InterPro" id="IPR020781">
    <property type="entry name" value="ATPase_OSCP/d_CS"/>
</dbReference>
<evidence type="ECO:0000256" key="10">
    <source>
        <dbReference type="ARBA" id="ARBA00073432"/>
    </source>
</evidence>
<organism evidence="12 13">
    <name type="scientific">Brachionus plicatilis</name>
    <name type="common">Marine rotifer</name>
    <name type="synonym">Brachionus muelleri</name>
    <dbReference type="NCBI Taxonomy" id="10195"/>
    <lineage>
        <taxon>Eukaryota</taxon>
        <taxon>Metazoa</taxon>
        <taxon>Spiralia</taxon>
        <taxon>Gnathifera</taxon>
        <taxon>Rotifera</taxon>
        <taxon>Eurotatoria</taxon>
        <taxon>Monogononta</taxon>
        <taxon>Pseudotrocha</taxon>
        <taxon>Ploima</taxon>
        <taxon>Brachionidae</taxon>
        <taxon>Brachionus</taxon>
    </lineage>
</organism>
<dbReference type="PROSITE" id="PS00389">
    <property type="entry name" value="ATPASE_DELTA"/>
    <property type="match status" value="1"/>
</dbReference>
<dbReference type="PRINTS" id="PR00125">
    <property type="entry name" value="ATPASEDELTA"/>
</dbReference>
<gene>
    <name evidence="12" type="ORF">BpHYR1_030554</name>
</gene>
<name>A0A3M7SR27_BRAPC</name>
<evidence type="ECO:0000256" key="2">
    <source>
        <dbReference type="ARBA" id="ARBA00007046"/>
    </source>
</evidence>
<comment type="caution">
    <text evidence="12">The sequence shown here is derived from an EMBL/GenBank/DDBJ whole genome shotgun (WGS) entry which is preliminary data.</text>
</comment>
<evidence type="ECO:0000256" key="5">
    <source>
        <dbReference type="ARBA" id="ARBA00023065"/>
    </source>
</evidence>
<protein>
    <recommendedName>
        <fullName evidence="10">ATP synthase peripheral stalk subunit OSCP, mitochondrial</fullName>
    </recommendedName>
    <alternativeName>
        <fullName evidence="11">ATP synthase subunit O</fullName>
    </alternativeName>
    <alternativeName>
        <fullName evidence="8">Oligomycin sensitivity conferral protein</fullName>
    </alternativeName>
</protein>
<comment type="subunit">
    <text evidence="9">Component of the ATP synthase complex composed at least of ATP5F1A/subunit alpha, ATP5F1B/subunit beta, ATP5MC1/subunit c (homooctomer), MT-ATP6/subunit a, MT-ATP8/subunit 8, ATP5ME/subunit e, ATP5MF/subunit f, ATP5MG/subunit g, ATP5MK/subunit k, ATP5MJ/subunit j, ATP5F1C/subunit gamma, ATP5F1D/subunit delta, ATP5F1E/subunit epsilon, ATP5PF/subunit F6, ATP5PB/subunit b, ATP5PD/subunit d, ATP5PO/subunit OSCP. ATP synthase complex consists of a soluble F(1) head domain (subunits alpha(3) and beta(3)) - the catalytic core - and a membrane F(0) domain - the membrane proton channel (subunits c, a, 8, e, f, g, k and j). These two domains are linked by a central stalk (subunits gamma, delta, and epsilon) rotating inside the F1 region and a stationary peripheral stalk (subunits F6, b, d, and OSCP).</text>
</comment>
<dbReference type="InterPro" id="IPR000711">
    <property type="entry name" value="ATPase_OSCP/dsu"/>
</dbReference>